<sequence>MFSEVEARAVVDSPVFPHIAPMLESPHPRTRSCSCWLLQSLARHKSITLAVQELKLCEQLVFLLDDNNSGVICEATYTLSRITQWVDGAKDVVDAKALNHVLRLLESPNPDTRKWACELMGNLACHESTAPAVLKLNPSVQLVSLLGGEDSLVHWVMFALSRIAKWVEGAKDVVDAKVLNHILRLLESPNPDTREQASILVGCLACHESTALAVLKLNPSVQLVSLLGWAFVSGEDSLVYWVMYALSQIAQWVDGAKGVVDAKVLDHILRLLESANPETQRSACVLTGYLAWHGSTAPAILKLNLSVQLVSLLGGEDSLVHWVTFALSQITQWVDGVKGVVDAKVLDHVLRLLKSPNPDTRKWACKLVGNLASHKSTAPAVLKLNPSVQLVSLLGGEDSVVPRVTYTLSQIAQWVDGAKGVVDAKVLDHILRLLESSNPETQRSACVLTGFLAWHGSTAPAILKLNLSVQLVSLLGGEDSLVHWVMYALSQIARCVDGAKGVVDAKALDHVLRLLKSPNLDIRECASELVGQVASHKSTAPTVLKLNPSMQLVSLLGGEDDLVPRVTFALCRIARWIDGAKAVVDAKVLDHVLRLLASPNPDIRRWACVLTGNLASHESTAPAILQLKPIPQLKSLLQDPRRPIRDSAISALEAIRQWPDGADVAAPTDSDGVL</sequence>
<evidence type="ECO:0000256" key="7">
    <source>
        <dbReference type="ARBA" id="ARBA00026209"/>
    </source>
</evidence>
<comment type="caution">
    <text evidence="8">The sequence shown here is derived from an EMBL/GenBank/DDBJ whole genome shotgun (WGS) entry which is preliminary data.</text>
</comment>
<evidence type="ECO:0000256" key="1">
    <source>
        <dbReference type="ARBA" id="ARBA00004592"/>
    </source>
</evidence>
<name>A0AAD7ADA0_9AGAR</name>
<evidence type="ECO:0000256" key="3">
    <source>
        <dbReference type="ARBA" id="ARBA00022554"/>
    </source>
</evidence>
<dbReference type="PANTHER" id="PTHR47249:SF1">
    <property type="entry name" value="VACUOLAR PROTEIN 8"/>
    <property type="match status" value="1"/>
</dbReference>
<dbReference type="Pfam" id="PF02985">
    <property type="entry name" value="HEAT"/>
    <property type="match status" value="1"/>
</dbReference>
<dbReference type="InterPro" id="IPR045156">
    <property type="entry name" value="Vac8"/>
</dbReference>
<dbReference type="GO" id="GO:0043495">
    <property type="term" value="F:protein-membrane adaptor activity"/>
    <property type="evidence" value="ECO:0007669"/>
    <property type="project" value="InterPro"/>
</dbReference>
<evidence type="ECO:0000256" key="4">
    <source>
        <dbReference type="ARBA" id="ARBA00022737"/>
    </source>
</evidence>
<dbReference type="Proteomes" id="UP001218218">
    <property type="component" value="Unassembled WGS sequence"/>
</dbReference>
<evidence type="ECO:0000313" key="8">
    <source>
        <dbReference type="EMBL" id="KAJ7355641.1"/>
    </source>
</evidence>
<gene>
    <name evidence="8" type="ORF">DFH08DRAFT_504776</name>
</gene>
<keyword evidence="4" id="KW-0677">Repeat</keyword>
<dbReference type="InterPro" id="IPR000357">
    <property type="entry name" value="HEAT"/>
</dbReference>
<dbReference type="InterPro" id="IPR011989">
    <property type="entry name" value="ARM-like"/>
</dbReference>
<evidence type="ECO:0000256" key="2">
    <source>
        <dbReference type="ARBA" id="ARBA00005462"/>
    </source>
</evidence>
<dbReference type="InterPro" id="IPR000225">
    <property type="entry name" value="Armadillo"/>
</dbReference>
<evidence type="ECO:0000313" key="9">
    <source>
        <dbReference type="Proteomes" id="UP001218218"/>
    </source>
</evidence>
<evidence type="ECO:0000256" key="6">
    <source>
        <dbReference type="ARBA" id="ARBA00023288"/>
    </source>
</evidence>
<reference evidence="8" key="1">
    <citation type="submission" date="2023-03" db="EMBL/GenBank/DDBJ databases">
        <title>Massive genome expansion in bonnet fungi (Mycena s.s.) driven by repeated elements and novel gene families across ecological guilds.</title>
        <authorList>
            <consortium name="Lawrence Berkeley National Laboratory"/>
            <person name="Harder C.B."/>
            <person name="Miyauchi S."/>
            <person name="Viragh M."/>
            <person name="Kuo A."/>
            <person name="Thoen E."/>
            <person name="Andreopoulos B."/>
            <person name="Lu D."/>
            <person name="Skrede I."/>
            <person name="Drula E."/>
            <person name="Henrissat B."/>
            <person name="Morin E."/>
            <person name="Kohler A."/>
            <person name="Barry K."/>
            <person name="LaButti K."/>
            <person name="Morin E."/>
            <person name="Salamov A."/>
            <person name="Lipzen A."/>
            <person name="Mereny Z."/>
            <person name="Hegedus B."/>
            <person name="Baldrian P."/>
            <person name="Stursova M."/>
            <person name="Weitz H."/>
            <person name="Taylor A."/>
            <person name="Grigoriev I.V."/>
            <person name="Nagy L.G."/>
            <person name="Martin F."/>
            <person name="Kauserud H."/>
        </authorList>
    </citation>
    <scope>NUCLEOTIDE SEQUENCE</scope>
    <source>
        <strain evidence="8">CBHHK002</strain>
    </source>
</reference>
<proteinExistence type="inferred from homology"/>
<keyword evidence="5" id="KW-0472">Membrane</keyword>
<dbReference type="GO" id="GO:0071562">
    <property type="term" value="P:nucleus-vacuole junction assembly"/>
    <property type="evidence" value="ECO:0007669"/>
    <property type="project" value="InterPro"/>
</dbReference>
<keyword evidence="9" id="KW-1185">Reference proteome</keyword>
<dbReference type="InterPro" id="IPR016024">
    <property type="entry name" value="ARM-type_fold"/>
</dbReference>
<evidence type="ECO:0000256" key="5">
    <source>
        <dbReference type="ARBA" id="ARBA00023136"/>
    </source>
</evidence>
<accession>A0AAD7ADA0</accession>
<dbReference type="Gene3D" id="1.25.10.10">
    <property type="entry name" value="Leucine-rich Repeat Variant"/>
    <property type="match status" value="4"/>
</dbReference>
<organism evidence="8 9">
    <name type="scientific">Mycena albidolilacea</name>
    <dbReference type="NCBI Taxonomy" id="1033008"/>
    <lineage>
        <taxon>Eukaryota</taxon>
        <taxon>Fungi</taxon>
        <taxon>Dikarya</taxon>
        <taxon>Basidiomycota</taxon>
        <taxon>Agaricomycotina</taxon>
        <taxon>Agaricomycetes</taxon>
        <taxon>Agaricomycetidae</taxon>
        <taxon>Agaricales</taxon>
        <taxon>Marasmiineae</taxon>
        <taxon>Mycenaceae</taxon>
        <taxon>Mycena</taxon>
    </lineage>
</organism>
<dbReference type="GO" id="GO:0005774">
    <property type="term" value="C:vacuolar membrane"/>
    <property type="evidence" value="ECO:0007669"/>
    <property type="project" value="UniProtKB-SubCell"/>
</dbReference>
<dbReference type="SMART" id="SM00185">
    <property type="entry name" value="ARM"/>
    <property type="match status" value="9"/>
</dbReference>
<keyword evidence="6" id="KW-0449">Lipoprotein</keyword>
<dbReference type="PANTHER" id="PTHR47249">
    <property type="entry name" value="VACUOLAR PROTEIN 8"/>
    <property type="match status" value="1"/>
</dbReference>
<comment type="subcellular location">
    <subcellularLocation>
        <location evidence="1">Vacuole membrane</location>
        <topology evidence="1">Lipid-anchor</topology>
    </subcellularLocation>
</comment>
<dbReference type="AlphaFoldDB" id="A0AAD7ADA0"/>
<protein>
    <recommendedName>
        <fullName evidence="7">Vacuolar protein 8</fullName>
    </recommendedName>
</protein>
<keyword evidence="3" id="KW-0926">Vacuole</keyword>
<dbReference type="EMBL" id="JARIHO010000009">
    <property type="protein sequence ID" value="KAJ7355641.1"/>
    <property type="molecule type" value="Genomic_DNA"/>
</dbReference>
<dbReference type="SUPFAM" id="SSF48371">
    <property type="entry name" value="ARM repeat"/>
    <property type="match status" value="1"/>
</dbReference>
<comment type="similarity">
    <text evidence="2">Belongs to the beta-catenin family.</text>
</comment>